<evidence type="ECO:0000256" key="1">
    <source>
        <dbReference type="SAM" id="MobiDB-lite"/>
    </source>
</evidence>
<dbReference type="AlphaFoldDB" id="A0A8S9MKB7"/>
<evidence type="ECO:0000313" key="3">
    <source>
        <dbReference type="Proteomes" id="UP000712281"/>
    </source>
</evidence>
<dbReference type="Proteomes" id="UP000712281">
    <property type="component" value="Unassembled WGS sequence"/>
</dbReference>
<sequence length="73" mass="8136">MSRVKGVVDRRDGHVVRTNVVSGMVVLRTPPAKPSPPREPFSSPPPPIENPHHLRTLHLHTLQENNANSDKSF</sequence>
<gene>
    <name evidence="2" type="ORF">F2Q68_00040213</name>
</gene>
<feature type="region of interest" description="Disordered" evidence="1">
    <location>
        <begin position="27"/>
        <end position="52"/>
    </location>
</feature>
<name>A0A8S9MKB7_BRACR</name>
<feature type="compositionally biased region" description="Pro residues" evidence="1">
    <location>
        <begin position="31"/>
        <end position="49"/>
    </location>
</feature>
<organism evidence="2 3">
    <name type="scientific">Brassica cretica</name>
    <name type="common">Mustard</name>
    <dbReference type="NCBI Taxonomy" id="69181"/>
    <lineage>
        <taxon>Eukaryota</taxon>
        <taxon>Viridiplantae</taxon>
        <taxon>Streptophyta</taxon>
        <taxon>Embryophyta</taxon>
        <taxon>Tracheophyta</taxon>
        <taxon>Spermatophyta</taxon>
        <taxon>Magnoliopsida</taxon>
        <taxon>eudicotyledons</taxon>
        <taxon>Gunneridae</taxon>
        <taxon>Pentapetalae</taxon>
        <taxon>rosids</taxon>
        <taxon>malvids</taxon>
        <taxon>Brassicales</taxon>
        <taxon>Brassicaceae</taxon>
        <taxon>Brassiceae</taxon>
        <taxon>Brassica</taxon>
    </lineage>
</organism>
<comment type="caution">
    <text evidence="2">The sequence shown here is derived from an EMBL/GenBank/DDBJ whole genome shotgun (WGS) entry which is preliminary data.</text>
</comment>
<accession>A0A8S9MKB7</accession>
<dbReference type="EMBL" id="QGKW02000007">
    <property type="protein sequence ID" value="KAF2618341.1"/>
    <property type="molecule type" value="Genomic_DNA"/>
</dbReference>
<reference evidence="2" key="1">
    <citation type="submission" date="2019-12" db="EMBL/GenBank/DDBJ databases">
        <title>Genome sequencing and annotation of Brassica cretica.</title>
        <authorList>
            <person name="Studholme D.J."/>
            <person name="Sarris P.F."/>
        </authorList>
    </citation>
    <scope>NUCLEOTIDE SEQUENCE</scope>
    <source>
        <strain evidence="2">PFS-001/15</strain>
        <tissue evidence="2">Leaf</tissue>
    </source>
</reference>
<proteinExistence type="predicted"/>
<protein>
    <submittedName>
        <fullName evidence="2">Uncharacterized protein</fullName>
    </submittedName>
</protein>
<evidence type="ECO:0000313" key="2">
    <source>
        <dbReference type="EMBL" id="KAF2618341.1"/>
    </source>
</evidence>